<dbReference type="GO" id="GO:0016042">
    <property type="term" value="P:lipid catabolic process"/>
    <property type="evidence" value="ECO:0007669"/>
    <property type="project" value="UniProtKB-UniRule"/>
</dbReference>
<feature type="compositionally biased region" description="Polar residues" evidence="5">
    <location>
        <begin position="194"/>
        <end position="204"/>
    </location>
</feature>
<dbReference type="InterPro" id="IPR002641">
    <property type="entry name" value="PNPLA_dom"/>
</dbReference>
<dbReference type="GO" id="GO:0016020">
    <property type="term" value="C:membrane"/>
    <property type="evidence" value="ECO:0007669"/>
    <property type="project" value="TreeGrafter"/>
</dbReference>
<gene>
    <name evidence="7" type="ORF">EV356DRAFT_530078</name>
</gene>
<keyword evidence="3 4" id="KW-0443">Lipid metabolism</keyword>
<dbReference type="PANTHER" id="PTHR24185:SF1">
    <property type="entry name" value="CALCIUM-INDEPENDENT PHOSPHOLIPASE A2-GAMMA"/>
    <property type="match status" value="1"/>
</dbReference>
<evidence type="ECO:0000259" key="6">
    <source>
        <dbReference type="PROSITE" id="PS51635"/>
    </source>
</evidence>
<sequence>MAQQLTLGGRDSTPAVSIRTPPPEDDDEQSGRTWARQIKDPWEPAILTLDGGGIRGYSSLLILQNLMHEIAEWERRLDKEEEVAKEIHTIPGEGNMANGEAVAAQTPVIATTEYDVGKQQRRVDAEQKELRHLNATPELQHDMETSQALSEQPSRPSIASHDFGREQADEKKRYQDADIPKAVSDREERDASLNPPSFSTTSRATEPLPSSPATLLPDGSTRPGIVEDDLRPCHYFDYMYGTSTGGLIATLLGRLRLTVPQCLEIYREVGNDLFGTKRSVVPFATKYDHRPLEEAVKKIVQRHCVQHENCDGEDWNPWNMEDGWKEGGETGRICQTICLTATHNGKIDEAYLLRTYPHYYPEGTPNWITLYNEGADKLRIWQVTRATSAAPFYFDILEADIRQEMVGFKDGGIRENNPAGAAWSEFISRYGADADPALLLSIGTGRPDERTGDGFASPWSGPLAGSRVLRKAAEKFAVFRNVLIKYTEGEKQHEAMRNQAKGENSWYKRLNVASGMEGMKLDDWRKGKWVDPKTHEERTVPGGASLTRMEEAVKIMMNRDYNPMYDSYAPPSMMIKQAAEKLVRMRRAREQLGKEGDKRWECYVGKTLTEFGKPIERQSEQAFPDPPSPQISRAGTDERLDVRDYLNPLLPRSRSRSPKSSS</sequence>
<keyword evidence="2 4" id="KW-0442">Lipid degradation</keyword>
<dbReference type="Gene3D" id="3.40.1090.10">
    <property type="entry name" value="Cytosolic phospholipase A2 catalytic domain"/>
    <property type="match status" value="2"/>
</dbReference>
<feature type="compositionally biased region" description="Basic and acidic residues" evidence="5">
    <location>
        <begin position="162"/>
        <end position="191"/>
    </location>
</feature>
<feature type="short sequence motif" description="GXSXG" evidence="4">
    <location>
        <begin position="241"/>
        <end position="245"/>
    </location>
</feature>
<dbReference type="GO" id="GO:0047499">
    <property type="term" value="F:calcium-independent phospholipase A2 activity"/>
    <property type="evidence" value="ECO:0007669"/>
    <property type="project" value="TreeGrafter"/>
</dbReference>
<feature type="domain" description="PNPLA" evidence="6">
    <location>
        <begin position="196"/>
        <end position="423"/>
    </location>
</feature>
<dbReference type="InterPro" id="IPR016035">
    <property type="entry name" value="Acyl_Trfase/lysoPLipase"/>
</dbReference>
<keyword evidence="1 4" id="KW-0378">Hydrolase</keyword>
<evidence type="ECO:0000313" key="7">
    <source>
        <dbReference type="EMBL" id="KAF2237351.1"/>
    </source>
</evidence>
<dbReference type="AlphaFoldDB" id="A0A6A6HHC4"/>
<feature type="compositionally biased region" description="Basic and acidic residues" evidence="5">
    <location>
        <begin position="635"/>
        <end position="644"/>
    </location>
</feature>
<protein>
    <submittedName>
        <fullName evidence="7">FabD/lysophospholipase-like protein</fullName>
    </submittedName>
</protein>
<evidence type="ECO:0000313" key="8">
    <source>
        <dbReference type="Proteomes" id="UP000800092"/>
    </source>
</evidence>
<organism evidence="7 8">
    <name type="scientific">Viridothelium virens</name>
    <name type="common">Speckled blister lichen</name>
    <name type="synonym">Trypethelium virens</name>
    <dbReference type="NCBI Taxonomy" id="1048519"/>
    <lineage>
        <taxon>Eukaryota</taxon>
        <taxon>Fungi</taxon>
        <taxon>Dikarya</taxon>
        <taxon>Ascomycota</taxon>
        <taxon>Pezizomycotina</taxon>
        <taxon>Dothideomycetes</taxon>
        <taxon>Dothideomycetes incertae sedis</taxon>
        <taxon>Trypetheliales</taxon>
        <taxon>Trypetheliaceae</taxon>
        <taxon>Viridothelium</taxon>
    </lineage>
</organism>
<feature type="active site" description="Nucleophile" evidence="4">
    <location>
        <position position="243"/>
    </location>
</feature>
<feature type="region of interest" description="Disordered" evidence="5">
    <location>
        <begin position="613"/>
        <end position="662"/>
    </location>
</feature>
<feature type="short sequence motif" description="DGA/G" evidence="4">
    <location>
        <begin position="410"/>
        <end position="412"/>
    </location>
</feature>
<evidence type="ECO:0000256" key="1">
    <source>
        <dbReference type="ARBA" id="ARBA00022801"/>
    </source>
</evidence>
<keyword evidence="8" id="KW-1185">Reference proteome</keyword>
<name>A0A6A6HHC4_VIRVR</name>
<dbReference type="SUPFAM" id="SSF52151">
    <property type="entry name" value="FabD/lysophospholipase-like"/>
    <property type="match status" value="1"/>
</dbReference>
<dbReference type="EMBL" id="ML991780">
    <property type="protein sequence ID" value="KAF2237351.1"/>
    <property type="molecule type" value="Genomic_DNA"/>
</dbReference>
<feature type="active site" description="Proton acceptor" evidence="4">
    <location>
        <position position="410"/>
    </location>
</feature>
<dbReference type="PANTHER" id="PTHR24185">
    <property type="entry name" value="CALCIUM-INDEPENDENT PHOSPHOLIPASE A2-GAMMA"/>
    <property type="match status" value="1"/>
</dbReference>
<feature type="region of interest" description="Disordered" evidence="5">
    <location>
        <begin position="133"/>
        <end position="225"/>
    </location>
</feature>
<comment type="caution">
    <text evidence="4">Lacks conserved residue(s) required for the propagation of feature annotation.</text>
</comment>
<evidence type="ECO:0000256" key="5">
    <source>
        <dbReference type="SAM" id="MobiDB-lite"/>
    </source>
</evidence>
<evidence type="ECO:0000256" key="3">
    <source>
        <dbReference type="ARBA" id="ARBA00023098"/>
    </source>
</evidence>
<dbReference type="PROSITE" id="PS51635">
    <property type="entry name" value="PNPLA"/>
    <property type="match status" value="1"/>
</dbReference>
<dbReference type="GO" id="GO:0046486">
    <property type="term" value="P:glycerolipid metabolic process"/>
    <property type="evidence" value="ECO:0007669"/>
    <property type="project" value="UniProtKB-ARBA"/>
</dbReference>
<proteinExistence type="predicted"/>
<evidence type="ECO:0000256" key="2">
    <source>
        <dbReference type="ARBA" id="ARBA00022963"/>
    </source>
</evidence>
<accession>A0A6A6HHC4</accession>
<reference evidence="7" key="1">
    <citation type="journal article" date="2020" name="Stud. Mycol.">
        <title>101 Dothideomycetes genomes: a test case for predicting lifestyles and emergence of pathogens.</title>
        <authorList>
            <person name="Haridas S."/>
            <person name="Albert R."/>
            <person name="Binder M."/>
            <person name="Bloem J."/>
            <person name="Labutti K."/>
            <person name="Salamov A."/>
            <person name="Andreopoulos B."/>
            <person name="Baker S."/>
            <person name="Barry K."/>
            <person name="Bills G."/>
            <person name="Bluhm B."/>
            <person name="Cannon C."/>
            <person name="Castanera R."/>
            <person name="Culley D."/>
            <person name="Daum C."/>
            <person name="Ezra D."/>
            <person name="Gonzalez J."/>
            <person name="Henrissat B."/>
            <person name="Kuo A."/>
            <person name="Liang C."/>
            <person name="Lipzen A."/>
            <person name="Lutzoni F."/>
            <person name="Magnuson J."/>
            <person name="Mondo S."/>
            <person name="Nolan M."/>
            <person name="Ohm R."/>
            <person name="Pangilinan J."/>
            <person name="Park H.-J."/>
            <person name="Ramirez L."/>
            <person name="Alfaro M."/>
            <person name="Sun H."/>
            <person name="Tritt A."/>
            <person name="Yoshinaga Y."/>
            <person name="Zwiers L.-H."/>
            <person name="Turgeon B."/>
            <person name="Goodwin S."/>
            <person name="Spatafora J."/>
            <person name="Crous P."/>
            <person name="Grigoriev I."/>
        </authorList>
    </citation>
    <scope>NUCLEOTIDE SEQUENCE</scope>
    <source>
        <strain evidence="7">Tuck. ex Michener</strain>
    </source>
</reference>
<dbReference type="Proteomes" id="UP000800092">
    <property type="component" value="Unassembled WGS sequence"/>
</dbReference>
<evidence type="ECO:0000256" key="4">
    <source>
        <dbReference type="PROSITE-ProRule" id="PRU01161"/>
    </source>
</evidence>
<dbReference type="GO" id="GO:0019369">
    <property type="term" value="P:arachidonate metabolic process"/>
    <property type="evidence" value="ECO:0007669"/>
    <property type="project" value="TreeGrafter"/>
</dbReference>
<dbReference type="Pfam" id="PF01734">
    <property type="entry name" value="Patatin"/>
    <property type="match status" value="1"/>
</dbReference>
<feature type="region of interest" description="Disordered" evidence="5">
    <location>
        <begin position="1"/>
        <end position="33"/>
    </location>
</feature>
<feature type="compositionally biased region" description="Polar residues" evidence="5">
    <location>
        <begin position="145"/>
        <end position="157"/>
    </location>
</feature>
<feature type="compositionally biased region" description="Basic residues" evidence="5">
    <location>
        <begin position="653"/>
        <end position="662"/>
    </location>
</feature>
<dbReference type="OrthoDB" id="626167at2759"/>